<evidence type="ECO:0000313" key="2">
    <source>
        <dbReference type="EMBL" id="RLU16283.1"/>
    </source>
</evidence>
<sequence length="141" mass="16427">MDDELKARSMRQNNNLFRMLIKIHHNDDANLATVSNLKRWHERLGHTNYKNIHQLWKEGLIDGSIKDNDASKDTFCEACQYGKQHRLSFGNAVKRKPMPGEFIHSDVCGPMSQDSIGGSRFFFQRRVKTLRVDNGREYCNE</sequence>
<comment type="caution">
    <text evidence="2">The sequence shown here is derived from an EMBL/GenBank/DDBJ whole genome shotgun (WGS) entry which is preliminary data.</text>
</comment>
<proteinExistence type="predicted"/>
<gene>
    <name evidence="2" type="ORF">DMN91_012043</name>
</gene>
<dbReference type="PANTHER" id="PTHR42648:SF28">
    <property type="entry name" value="TRANSPOSON-ENCODED PROTEIN WITH RIBONUCLEASE H-LIKE AND RETROVIRUS ZINC FINGER-LIKE DOMAINS"/>
    <property type="match status" value="1"/>
</dbReference>
<dbReference type="InterPro" id="IPR025724">
    <property type="entry name" value="GAG-pre-integrase_dom"/>
</dbReference>
<reference evidence="2" key="2">
    <citation type="submission" date="2018-07" db="EMBL/GenBank/DDBJ databases">
        <authorList>
            <person name="Mckenzie S.K."/>
            <person name="Kronauer D.J.C."/>
        </authorList>
    </citation>
    <scope>NUCLEOTIDE SEQUENCE</scope>
    <source>
        <strain evidence="2">Clonal line C1</strain>
    </source>
</reference>
<reference evidence="2" key="1">
    <citation type="journal article" date="2018" name="Genome Res.">
        <title>The genomic architecture and molecular evolution of ant odorant receptors.</title>
        <authorList>
            <person name="McKenzie S.K."/>
            <person name="Kronauer D.J.C."/>
        </authorList>
    </citation>
    <scope>NUCLEOTIDE SEQUENCE [LARGE SCALE GENOMIC DNA]</scope>
    <source>
        <strain evidence="2">Clonal line C1</strain>
    </source>
</reference>
<name>A0A3L8D869_OOCBI</name>
<accession>A0A3L8D869</accession>
<dbReference type="AlphaFoldDB" id="A0A3L8D869"/>
<feature type="domain" description="GAG-pre-integrase" evidence="1">
    <location>
        <begin position="26"/>
        <end position="84"/>
    </location>
</feature>
<evidence type="ECO:0000259" key="1">
    <source>
        <dbReference type="Pfam" id="PF13976"/>
    </source>
</evidence>
<dbReference type="InterPro" id="IPR039537">
    <property type="entry name" value="Retrotran_Ty1/copia-like"/>
</dbReference>
<organism evidence="2">
    <name type="scientific">Ooceraea biroi</name>
    <name type="common">Clonal raider ant</name>
    <name type="synonym">Cerapachys biroi</name>
    <dbReference type="NCBI Taxonomy" id="2015173"/>
    <lineage>
        <taxon>Eukaryota</taxon>
        <taxon>Metazoa</taxon>
        <taxon>Ecdysozoa</taxon>
        <taxon>Arthropoda</taxon>
        <taxon>Hexapoda</taxon>
        <taxon>Insecta</taxon>
        <taxon>Pterygota</taxon>
        <taxon>Neoptera</taxon>
        <taxon>Endopterygota</taxon>
        <taxon>Hymenoptera</taxon>
        <taxon>Apocrita</taxon>
        <taxon>Aculeata</taxon>
        <taxon>Formicoidea</taxon>
        <taxon>Formicidae</taxon>
        <taxon>Dorylinae</taxon>
        <taxon>Ooceraea</taxon>
    </lineage>
</organism>
<protein>
    <recommendedName>
        <fullName evidence="1">GAG-pre-integrase domain-containing protein</fullName>
    </recommendedName>
</protein>
<dbReference type="Proteomes" id="UP000279307">
    <property type="component" value="Chromosome 12"/>
</dbReference>
<dbReference type="EMBL" id="QOIP01000012">
    <property type="protein sequence ID" value="RLU16283.1"/>
    <property type="molecule type" value="Genomic_DNA"/>
</dbReference>
<dbReference type="Pfam" id="PF13976">
    <property type="entry name" value="gag_pre-integrs"/>
    <property type="match status" value="1"/>
</dbReference>
<dbReference type="PANTHER" id="PTHR42648">
    <property type="entry name" value="TRANSPOSASE, PUTATIVE-RELATED"/>
    <property type="match status" value="1"/>
</dbReference>